<feature type="compositionally biased region" description="Low complexity" evidence="2">
    <location>
        <begin position="422"/>
        <end position="433"/>
    </location>
</feature>
<feature type="domain" description="BMERB" evidence="3">
    <location>
        <begin position="871"/>
        <end position="1003"/>
    </location>
</feature>
<feature type="compositionally biased region" description="Pro residues" evidence="2">
    <location>
        <begin position="204"/>
        <end position="215"/>
    </location>
</feature>
<reference evidence="4" key="1">
    <citation type="submission" date="2021-01" db="EMBL/GenBank/DDBJ databases">
        <title>A chromosome-scale assembly of European eel, Anguilla anguilla.</title>
        <authorList>
            <person name="Henkel C."/>
            <person name="Jong-Raadsen S.A."/>
            <person name="Dufour S."/>
            <person name="Weltzien F.-A."/>
            <person name="Palstra A.P."/>
            <person name="Pelster B."/>
            <person name="Spaink H.P."/>
            <person name="Van Den Thillart G.E."/>
            <person name="Jansen H."/>
            <person name="Zahm M."/>
            <person name="Klopp C."/>
            <person name="Cedric C."/>
            <person name="Louis A."/>
            <person name="Berthelot C."/>
            <person name="Parey E."/>
            <person name="Roest Crollius H."/>
            <person name="Montfort J."/>
            <person name="Robinson-Rechavi M."/>
            <person name="Bucao C."/>
            <person name="Bouchez O."/>
            <person name="Gislard M."/>
            <person name="Lluch J."/>
            <person name="Milhes M."/>
            <person name="Lampietro C."/>
            <person name="Lopez Roques C."/>
            <person name="Donnadieu C."/>
            <person name="Braasch I."/>
            <person name="Desvignes T."/>
            <person name="Postlethwait J."/>
            <person name="Bobe J."/>
            <person name="Guiguen Y."/>
            <person name="Dirks R."/>
        </authorList>
    </citation>
    <scope>NUCLEOTIDE SEQUENCE</scope>
    <source>
        <strain evidence="4">Tag_6206</strain>
        <tissue evidence="4">Liver</tissue>
    </source>
</reference>
<feature type="region of interest" description="Disordered" evidence="2">
    <location>
        <begin position="1050"/>
        <end position="1110"/>
    </location>
</feature>
<dbReference type="PROSITE" id="PS51848">
    <property type="entry name" value="BMERB"/>
    <property type="match status" value="1"/>
</dbReference>
<feature type="compositionally biased region" description="Polar residues" evidence="2">
    <location>
        <begin position="434"/>
        <end position="451"/>
    </location>
</feature>
<dbReference type="AlphaFoldDB" id="A0A9D3LPI3"/>
<dbReference type="Pfam" id="PF12130">
    <property type="entry name" value="bMERB_dom"/>
    <property type="match status" value="1"/>
</dbReference>
<keyword evidence="5" id="KW-1185">Reference proteome</keyword>
<dbReference type="PANTHER" id="PTHR48125">
    <property type="entry name" value="LP07818P1"/>
    <property type="match status" value="1"/>
</dbReference>
<organism evidence="4 5">
    <name type="scientific">Anguilla anguilla</name>
    <name type="common">European freshwater eel</name>
    <name type="synonym">Muraena anguilla</name>
    <dbReference type="NCBI Taxonomy" id="7936"/>
    <lineage>
        <taxon>Eukaryota</taxon>
        <taxon>Metazoa</taxon>
        <taxon>Chordata</taxon>
        <taxon>Craniata</taxon>
        <taxon>Vertebrata</taxon>
        <taxon>Euteleostomi</taxon>
        <taxon>Actinopterygii</taxon>
        <taxon>Neopterygii</taxon>
        <taxon>Teleostei</taxon>
        <taxon>Anguilliformes</taxon>
        <taxon>Anguillidae</taxon>
        <taxon>Anguilla</taxon>
    </lineage>
</organism>
<feature type="compositionally biased region" description="Basic and acidic residues" evidence="2">
    <location>
        <begin position="533"/>
        <end position="543"/>
    </location>
</feature>
<feature type="compositionally biased region" description="Low complexity" evidence="2">
    <location>
        <begin position="711"/>
        <end position="723"/>
    </location>
</feature>
<evidence type="ECO:0000313" key="4">
    <source>
        <dbReference type="EMBL" id="KAG5830348.1"/>
    </source>
</evidence>
<feature type="compositionally biased region" description="Acidic residues" evidence="2">
    <location>
        <begin position="124"/>
        <end position="138"/>
    </location>
</feature>
<dbReference type="PANTHER" id="PTHR48125:SF10">
    <property type="entry name" value="OS12G0136300 PROTEIN"/>
    <property type="match status" value="1"/>
</dbReference>
<feature type="compositionally biased region" description="Basic and acidic residues" evidence="2">
    <location>
        <begin position="230"/>
        <end position="242"/>
    </location>
</feature>
<dbReference type="EMBL" id="JAFIRN010000019">
    <property type="protein sequence ID" value="KAG5830348.1"/>
    <property type="molecule type" value="Genomic_DNA"/>
</dbReference>
<feature type="compositionally biased region" description="Pro residues" evidence="2">
    <location>
        <begin position="483"/>
        <end position="510"/>
    </location>
</feature>
<evidence type="ECO:0000256" key="2">
    <source>
        <dbReference type="SAM" id="MobiDB-lite"/>
    </source>
</evidence>
<feature type="compositionally biased region" description="Basic and acidic residues" evidence="2">
    <location>
        <begin position="189"/>
        <end position="199"/>
    </location>
</feature>
<feature type="compositionally biased region" description="Basic and acidic residues" evidence="2">
    <location>
        <begin position="691"/>
        <end position="701"/>
    </location>
</feature>
<evidence type="ECO:0000313" key="5">
    <source>
        <dbReference type="Proteomes" id="UP001044222"/>
    </source>
</evidence>
<feature type="compositionally biased region" description="Polar residues" evidence="2">
    <location>
        <begin position="360"/>
        <end position="372"/>
    </location>
</feature>
<feature type="region of interest" description="Disordered" evidence="2">
    <location>
        <begin position="342"/>
        <end position="543"/>
    </location>
</feature>
<feature type="compositionally biased region" description="Basic residues" evidence="2">
    <location>
        <begin position="730"/>
        <end position="748"/>
    </location>
</feature>
<feature type="compositionally biased region" description="Polar residues" evidence="2">
    <location>
        <begin position="814"/>
        <end position="825"/>
    </location>
</feature>
<accession>A0A9D3LPI3</accession>
<feature type="compositionally biased region" description="Low complexity" evidence="2">
    <location>
        <begin position="791"/>
        <end position="800"/>
    </location>
</feature>
<feature type="region of interest" description="Disordered" evidence="2">
    <location>
        <begin position="617"/>
        <end position="849"/>
    </location>
</feature>
<feature type="region of interest" description="Disordered" evidence="2">
    <location>
        <begin position="559"/>
        <end position="593"/>
    </location>
</feature>
<feature type="compositionally biased region" description="Basic and acidic residues" evidence="2">
    <location>
        <begin position="835"/>
        <end position="849"/>
    </location>
</feature>
<feature type="compositionally biased region" description="Basic and acidic residues" evidence="2">
    <location>
        <begin position="564"/>
        <end position="576"/>
    </location>
</feature>
<keyword evidence="1" id="KW-0175">Coiled coil</keyword>
<feature type="compositionally biased region" description="Low complexity" evidence="2">
    <location>
        <begin position="264"/>
        <end position="284"/>
    </location>
</feature>
<evidence type="ECO:0000256" key="1">
    <source>
        <dbReference type="SAM" id="Coils"/>
    </source>
</evidence>
<protein>
    <recommendedName>
        <fullName evidence="3">BMERB domain-containing protein</fullName>
    </recommendedName>
</protein>
<gene>
    <name evidence="4" type="ORF">ANANG_G00309560</name>
</gene>
<dbReference type="Proteomes" id="UP001044222">
    <property type="component" value="Chromosome 19"/>
</dbReference>
<feature type="coiled-coil region" evidence="1">
    <location>
        <begin position="855"/>
        <end position="908"/>
    </location>
</feature>
<feature type="compositionally biased region" description="Basic and acidic residues" evidence="2">
    <location>
        <begin position="407"/>
        <end position="421"/>
    </location>
</feature>
<feature type="compositionally biased region" description="Basic and acidic residues" evidence="2">
    <location>
        <begin position="1099"/>
        <end position="1110"/>
    </location>
</feature>
<feature type="compositionally biased region" description="Basic and acidic residues" evidence="2">
    <location>
        <begin position="139"/>
        <end position="151"/>
    </location>
</feature>
<proteinExistence type="predicted"/>
<evidence type="ECO:0000259" key="3">
    <source>
        <dbReference type="PROSITE" id="PS51848"/>
    </source>
</evidence>
<sequence>MSPPPPCLAEGEYSPWERELRSGVWLENLRDEEDVCTFKARNLHIQQTLEPVDPWRPPGRTRARGRPPEGDQEGASASPPTRSTAPGRASTRHEAVRAWLESVSGEPCEDDDPEAEAGSPDVEPGTELDEEDIPSDAEAEARLLSSERGEPLPEDGGVSESLERVSSLAQSSIIEKQSEGEEVTSPGPEFREPVTEDTSKPLLSPLPPPPTPPLAIPADTGPSPGTPEEDTAKPERTPDPEAARSPLGSAPRGPDPPAARPAPRDALALQGAVRARLPAPGADAPAPPPPPRRLHPAPEKKGPAEPPQSPRQQPDSPAETPTKRADIIEEFWMKSAEIRKSLGLTPLERSRAAAPERSLTVPTPDSSSSPRSYTPEDLSDELRSPFAGRTVIRRLNITVEGQVISPVEKEPKSSGSERRDLSSSSGLGLNGSSAVTSQTAASESFNNSDSAMLTPPSSPPPPVPKEDPVKQKKSQVAWNNEPAPAPSEPPPPPPPRSGPAPSTAPEPVTSPAPTSVTTTTTTTTTTTAVVMRESSKPRRAEVRKSFIECVEEIPFADDVEDTFDERTPDNSAHERFFTPPTGTGGTPKDRPPLHLALAMENGKPKIPGAQVPVAAAVAAGAPPPSPGGQGGGGGARAGAGEVDQEPSAQDAVAKQLGKTKESEAHAKGGSPRVAWNVPEPASPETSAVKALESRKQAEALGERFATPQGGRSLEVSAASSESSAGGGGGKVKKRSSLFSPRKNKKEKKAKGEARGPEDAPKHKSLWKVVFSGYKKDKKKKTTTAAEDKSLPSTPSSSTTTDSGKRKASPLGRSSDLNLRRNLSFSEDSDLSCDDVLERSSQKSKADKAYTEEELNAKLTRKVQKAARRQAKQEELKRLHRAQIIQRQLEQVEEKQRQLEERGVAVEKALRGEADYWGESNYSEILDLHLGGMGKKDDPKLMQEWFKLVQECARELELEDRQSRLQQDLRERMAVDDHLKTEAELAEERRILSEMLEVVEQRDSWWRCWRSSGSGRRRRTGTWSPKSVSSRGPCFYSFLIVSVAGKRRRTAVRTRTAPLFDGARRPRGQSKTGTVPPALVSRSHDPPLPGRLPGSPFRSRPPEPRTPSRHEARLARRLRHALRRKKKKTVLSTHPLLARLTLFNLRQSAARVRESRPEPVAGGDAIEGERRSGASVRFF</sequence>
<feature type="compositionally biased region" description="Low complexity" evidence="2">
    <location>
        <begin position="511"/>
        <end position="530"/>
    </location>
</feature>
<name>A0A9D3LPI3_ANGAN</name>
<dbReference type="InterPro" id="IPR022735">
    <property type="entry name" value="bMERB_dom"/>
</dbReference>
<feature type="region of interest" description="Disordered" evidence="2">
    <location>
        <begin position="1153"/>
        <end position="1178"/>
    </location>
</feature>
<comment type="caution">
    <text evidence="4">The sequence shown here is derived from an EMBL/GenBank/DDBJ whole genome shotgun (WGS) entry which is preliminary data.</text>
</comment>
<feature type="compositionally biased region" description="Basic and acidic residues" evidence="2">
    <location>
        <begin position="749"/>
        <end position="761"/>
    </location>
</feature>
<dbReference type="SMART" id="SM01203">
    <property type="entry name" value="DUF3585"/>
    <property type="match status" value="1"/>
</dbReference>
<feature type="compositionally biased region" description="Gly residues" evidence="2">
    <location>
        <begin position="627"/>
        <end position="637"/>
    </location>
</feature>
<feature type="region of interest" description="Disordered" evidence="2">
    <location>
        <begin position="43"/>
        <end position="325"/>
    </location>
</feature>